<dbReference type="AlphaFoldDB" id="A0AAW8EFD5"/>
<protein>
    <submittedName>
        <fullName evidence="1">Uncharacterized protein</fullName>
    </submittedName>
</protein>
<evidence type="ECO:0000313" key="2">
    <source>
        <dbReference type="Proteomes" id="UP001224845"/>
    </source>
</evidence>
<sequence>MKTYKAAGLLELQKMVDALGVGPHEDEPGPAKAKKKSGSVLDFGAWLPKMG</sequence>
<organism evidence="1 2">
    <name type="scientific">Variovorax paradoxus</name>
    <dbReference type="NCBI Taxonomy" id="34073"/>
    <lineage>
        <taxon>Bacteria</taxon>
        <taxon>Pseudomonadati</taxon>
        <taxon>Pseudomonadota</taxon>
        <taxon>Betaproteobacteria</taxon>
        <taxon>Burkholderiales</taxon>
        <taxon>Comamonadaceae</taxon>
        <taxon>Variovorax</taxon>
    </lineage>
</organism>
<dbReference type="RefSeq" id="WP_015866018.1">
    <property type="nucleotide sequence ID" value="NZ_JAUSRV010000007.1"/>
</dbReference>
<gene>
    <name evidence="1" type="ORF">J2W39_002945</name>
</gene>
<dbReference type="EMBL" id="JAUSRV010000007">
    <property type="protein sequence ID" value="MDP9971703.1"/>
    <property type="molecule type" value="Genomic_DNA"/>
</dbReference>
<reference evidence="1" key="1">
    <citation type="submission" date="2023-07" db="EMBL/GenBank/DDBJ databases">
        <title>Sorghum-associated microbial communities from plants grown in Nebraska, USA.</title>
        <authorList>
            <person name="Schachtman D."/>
        </authorList>
    </citation>
    <scope>NUCLEOTIDE SEQUENCE</scope>
    <source>
        <strain evidence="1">DS3315</strain>
    </source>
</reference>
<dbReference type="Proteomes" id="UP001224845">
    <property type="component" value="Unassembled WGS sequence"/>
</dbReference>
<proteinExistence type="predicted"/>
<accession>A0AAW8EFD5</accession>
<name>A0AAW8EFD5_VARPD</name>
<evidence type="ECO:0000313" key="1">
    <source>
        <dbReference type="EMBL" id="MDP9971703.1"/>
    </source>
</evidence>
<comment type="caution">
    <text evidence="1">The sequence shown here is derived from an EMBL/GenBank/DDBJ whole genome shotgun (WGS) entry which is preliminary data.</text>
</comment>